<evidence type="ECO:0000256" key="16">
    <source>
        <dbReference type="ARBA" id="ARBA00081132"/>
    </source>
</evidence>
<dbReference type="GO" id="GO:0005789">
    <property type="term" value="C:endoplasmic reticulum membrane"/>
    <property type="evidence" value="ECO:0007669"/>
    <property type="project" value="UniProtKB-SubCell"/>
</dbReference>
<evidence type="ECO:0000256" key="15">
    <source>
        <dbReference type="ARBA" id="ARBA00073016"/>
    </source>
</evidence>
<feature type="domain" description="Svf1-like C-terminal" evidence="18">
    <location>
        <begin position="213"/>
        <end position="376"/>
    </location>
</feature>
<keyword evidence="5" id="KW-0813">Transport</keyword>
<dbReference type="Pfam" id="PF08622">
    <property type="entry name" value="Svf1"/>
    <property type="match status" value="1"/>
</dbReference>
<keyword evidence="7" id="KW-0256">Endoplasmic reticulum</keyword>
<keyword evidence="20" id="KW-1185">Reference proteome</keyword>
<evidence type="ECO:0000259" key="17">
    <source>
        <dbReference type="Pfam" id="PF08622"/>
    </source>
</evidence>
<evidence type="ECO:0000256" key="3">
    <source>
        <dbReference type="ARBA" id="ARBA00004496"/>
    </source>
</evidence>
<keyword evidence="11" id="KW-0539">Nucleus</keyword>
<dbReference type="InterPro" id="IPR051385">
    <property type="entry name" value="Ceramide-binding_SVF1"/>
</dbReference>
<keyword evidence="8" id="KW-0333">Golgi apparatus</keyword>
<reference evidence="19 20" key="1">
    <citation type="journal article" date="2016" name="Genome Biol. Evol.">
        <title>Divergent and convergent evolution of fungal pathogenicity.</title>
        <authorList>
            <person name="Shang Y."/>
            <person name="Xiao G."/>
            <person name="Zheng P."/>
            <person name="Cen K."/>
            <person name="Zhan S."/>
            <person name="Wang C."/>
        </authorList>
    </citation>
    <scope>NUCLEOTIDE SEQUENCE [LARGE SCALE GENOMIC DNA]</scope>
    <source>
        <strain evidence="19 20">ARSEF 7405</strain>
    </source>
</reference>
<keyword evidence="10" id="KW-0472">Membrane</keyword>
<dbReference type="GO" id="GO:0006869">
    <property type="term" value="P:lipid transport"/>
    <property type="evidence" value="ECO:0007669"/>
    <property type="project" value="UniProtKB-KW"/>
</dbReference>
<evidence type="ECO:0000256" key="8">
    <source>
        <dbReference type="ARBA" id="ARBA00023034"/>
    </source>
</evidence>
<evidence type="ECO:0000256" key="9">
    <source>
        <dbReference type="ARBA" id="ARBA00023055"/>
    </source>
</evidence>
<evidence type="ECO:0000259" key="18">
    <source>
        <dbReference type="Pfam" id="PF17187"/>
    </source>
</evidence>
<evidence type="ECO:0000256" key="2">
    <source>
        <dbReference type="ARBA" id="ARBA00004406"/>
    </source>
</evidence>
<feature type="domain" description="Svf1-like N-terminal" evidence="17">
    <location>
        <begin position="54"/>
        <end position="211"/>
    </location>
</feature>
<evidence type="ECO:0000256" key="10">
    <source>
        <dbReference type="ARBA" id="ARBA00023136"/>
    </source>
</evidence>
<evidence type="ECO:0000256" key="12">
    <source>
        <dbReference type="ARBA" id="ARBA00046302"/>
    </source>
</evidence>
<name>A0A167X298_9EURO</name>
<dbReference type="EMBL" id="AZGZ01000020">
    <property type="protein sequence ID" value="KZZ89544.1"/>
    <property type="molecule type" value="Genomic_DNA"/>
</dbReference>
<evidence type="ECO:0000313" key="19">
    <source>
        <dbReference type="EMBL" id="KZZ89544.1"/>
    </source>
</evidence>
<dbReference type="OrthoDB" id="2590239at2759"/>
<comment type="subcellular location">
    <subcellularLocation>
        <location evidence="3">Cytoplasm</location>
    </subcellularLocation>
    <subcellularLocation>
        <location evidence="2">Endoplasmic reticulum membrane</location>
        <topology evidence="2">Peripheral membrane protein</topology>
    </subcellularLocation>
    <subcellularLocation>
        <location evidence="12">Golgi apparatus</location>
        <location evidence="12">cis-Golgi network membrane</location>
        <topology evidence="12">Peripheral membrane protein</topology>
    </subcellularLocation>
    <subcellularLocation>
        <location evidence="1">Nucleus</location>
    </subcellularLocation>
</comment>
<evidence type="ECO:0000256" key="4">
    <source>
        <dbReference type="ARBA" id="ARBA00009069"/>
    </source>
</evidence>
<dbReference type="AlphaFoldDB" id="A0A167X298"/>
<dbReference type="Pfam" id="PF17187">
    <property type="entry name" value="Svf1_C"/>
    <property type="match status" value="1"/>
</dbReference>
<dbReference type="InterPro" id="IPR013931">
    <property type="entry name" value="Svf1-like_N"/>
</dbReference>
<keyword evidence="9" id="KW-0445">Lipid transport</keyword>
<comment type="caution">
    <text evidence="19">The sequence shown here is derived from an EMBL/GenBank/DDBJ whole genome shotgun (WGS) entry which is preliminary data.</text>
</comment>
<evidence type="ECO:0000256" key="6">
    <source>
        <dbReference type="ARBA" id="ARBA00022490"/>
    </source>
</evidence>
<comment type="function">
    <text evidence="13">Ceramide-binding protein that may transfer ceramides from the endoplasmic reticulum membrane to the cis-Golgi network membrane, and is thereby required for the biosynthesis of complex sphingolipids.</text>
</comment>
<dbReference type="SUPFAM" id="SSF159245">
    <property type="entry name" value="AttH-like"/>
    <property type="match status" value="1"/>
</dbReference>
<dbReference type="Proteomes" id="UP000242877">
    <property type="component" value="Unassembled WGS sequence"/>
</dbReference>
<dbReference type="VEuPathDB" id="FungiDB:AAP_04299"/>
<dbReference type="GO" id="GO:0005634">
    <property type="term" value="C:nucleus"/>
    <property type="evidence" value="ECO:0007669"/>
    <property type="project" value="UniProtKB-SubCell"/>
</dbReference>
<sequence>MNWLKSTFASVAGTQEPVYGEGAIHSVAEQVKETPFTELKKEDMRWAALETTNVETQTFYLNSDKGDCCFLQVIYSNIAGLHITCQFNAKVYNRNGPNHWNSDTIHDYMFDEELYSFGGENLAVELNEDGTAYTIKSAVNETSLINVTITRLTPAFVVGKNGTTIYGNDINNPWGTMRHAFWPRCKCEGTIITPEREIDFDGQAFFVQALQGMKPHHAASRWNFANFQSKTFSACLMEFTTPPSYGSTTVSVGGLARDGEIIYAGTSNTTTHLATEKDSVNDWPEPTAIKFEWDGKTKDGKDVHAEISGPLGKRIDRIDVMAEIPGFVKSFIGSVAGTRPYVYQYVPEPNLSLKVKIGDEEFEEAGVLFCEASFIS</sequence>
<evidence type="ECO:0000256" key="5">
    <source>
        <dbReference type="ARBA" id="ARBA00022448"/>
    </source>
</evidence>
<evidence type="ECO:0000256" key="1">
    <source>
        <dbReference type="ARBA" id="ARBA00004123"/>
    </source>
</evidence>
<protein>
    <recommendedName>
        <fullName evidence="15">Ceramide-binding protein SVF1</fullName>
    </recommendedName>
    <alternativeName>
        <fullName evidence="14">Ceramide-binding protein svf1</fullName>
    </alternativeName>
    <alternativeName>
        <fullName evidence="16">Survival factor 1</fullName>
    </alternativeName>
</protein>
<evidence type="ECO:0000256" key="7">
    <source>
        <dbReference type="ARBA" id="ARBA00022824"/>
    </source>
</evidence>
<gene>
    <name evidence="19" type="ORF">AAP_04299</name>
</gene>
<dbReference type="GO" id="GO:0005794">
    <property type="term" value="C:Golgi apparatus"/>
    <property type="evidence" value="ECO:0007669"/>
    <property type="project" value="UniProtKB-SubCell"/>
</dbReference>
<comment type="similarity">
    <text evidence="4">Belongs to the SVF1 family.</text>
</comment>
<keyword evidence="6" id="KW-0963">Cytoplasm</keyword>
<proteinExistence type="inferred from homology"/>
<evidence type="ECO:0000313" key="20">
    <source>
        <dbReference type="Proteomes" id="UP000242877"/>
    </source>
</evidence>
<dbReference type="FunFam" id="2.40.370.10:FF:000001">
    <property type="entry name" value="Survival factor 1"/>
    <property type="match status" value="1"/>
</dbReference>
<evidence type="ECO:0000256" key="13">
    <source>
        <dbReference type="ARBA" id="ARBA00058755"/>
    </source>
</evidence>
<dbReference type="PANTHER" id="PTHR47107">
    <property type="entry name" value="SVF1-LIKE PROTEIN YDR222W-RELATED"/>
    <property type="match status" value="1"/>
</dbReference>
<accession>A0A167X298</accession>
<organism evidence="19 20">
    <name type="scientific">Ascosphaera apis ARSEF 7405</name>
    <dbReference type="NCBI Taxonomy" id="392613"/>
    <lineage>
        <taxon>Eukaryota</taxon>
        <taxon>Fungi</taxon>
        <taxon>Dikarya</taxon>
        <taxon>Ascomycota</taxon>
        <taxon>Pezizomycotina</taxon>
        <taxon>Eurotiomycetes</taxon>
        <taxon>Eurotiomycetidae</taxon>
        <taxon>Onygenales</taxon>
        <taxon>Ascosphaeraceae</taxon>
        <taxon>Ascosphaera</taxon>
    </lineage>
</organism>
<evidence type="ECO:0000256" key="14">
    <source>
        <dbReference type="ARBA" id="ARBA00069547"/>
    </source>
</evidence>
<dbReference type="InterPro" id="IPR033394">
    <property type="entry name" value="Svf1-like_C"/>
</dbReference>
<evidence type="ECO:0000256" key="11">
    <source>
        <dbReference type="ARBA" id="ARBA00023242"/>
    </source>
</evidence>
<dbReference type="GO" id="GO:0006979">
    <property type="term" value="P:response to oxidative stress"/>
    <property type="evidence" value="ECO:0007669"/>
    <property type="project" value="InterPro"/>
</dbReference>
<dbReference type="PANTHER" id="PTHR47107:SF1">
    <property type="entry name" value="CERAMIDE-BINDING PROTEIN SVF1-RELATED"/>
    <property type="match status" value="1"/>
</dbReference>